<gene>
    <name evidence="1" type="ORF">FJMGEOAK_00003</name>
</gene>
<reference evidence="1" key="1">
    <citation type="submission" date="2020-06" db="EMBL/GenBank/DDBJ databases">
        <title>Unique genomic features of the anaerobic methanotrophic archaea.</title>
        <authorList>
            <person name="Chadwick G.L."/>
            <person name="Skennerton C.T."/>
            <person name="Laso-Perez R."/>
            <person name="Leu A.O."/>
            <person name="Speth D.R."/>
            <person name="Yu H."/>
            <person name="Morgan-Lang C."/>
            <person name="Hatzenpichler R."/>
            <person name="Goudeau D."/>
            <person name="Malmstrom R."/>
            <person name="Brazelton W.J."/>
            <person name="Woyke T."/>
            <person name="Hallam S.J."/>
            <person name="Tyson G.W."/>
            <person name="Wegener G."/>
            <person name="Boetius A."/>
            <person name="Orphan V."/>
        </authorList>
    </citation>
    <scope>NUCLEOTIDE SEQUENCE</scope>
</reference>
<accession>A0A7G9Y7X8</accession>
<protein>
    <submittedName>
        <fullName evidence="1">Uncharacterized protein</fullName>
    </submittedName>
</protein>
<dbReference type="AlphaFoldDB" id="A0A7G9Y7X8"/>
<name>A0A7G9Y7X8_9EURY</name>
<sequence length="69" mass="7799">MTNIAYSVNGVPIRLTAERRTHIVEKVERISLKSGPAVCTKRLHIASIQREIRLWTESNTVGTLFADSY</sequence>
<dbReference type="EMBL" id="MT630909">
    <property type="protein sequence ID" value="QNO44112.1"/>
    <property type="molecule type" value="Genomic_DNA"/>
</dbReference>
<organism evidence="1">
    <name type="scientific">Candidatus Methanogaster sp. ANME-2c ERB4</name>
    <dbReference type="NCBI Taxonomy" id="2759911"/>
    <lineage>
        <taxon>Archaea</taxon>
        <taxon>Methanobacteriati</taxon>
        <taxon>Methanobacteriota</taxon>
        <taxon>Stenosarchaea group</taxon>
        <taxon>Methanomicrobia</taxon>
        <taxon>Methanosarcinales</taxon>
        <taxon>ANME-2 cluster</taxon>
        <taxon>Candidatus Methanogasteraceae</taxon>
        <taxon>Candidatus Methanogaster</taxon>
    </lineage>
</organism>
<evidence type="ECO:0000313" key="1">
    <source>
        <dbReference type="EMBL" id="QNO44112.1"/>
    </source>
</evidence>
<proteinExistence type="predicted"/>